<evidence type="ECO:0000313" key="3">
    <source>
        <dbReference type="Proteomes" id="UP001549097"/>
    </source>
</evidence>
<gene>
    <name evidence="2" type="ORF">ABID52_001716</name>
</gene>
<keyword evidence="1" id="KW-1133">Transmembrane helix</keyword>
<proteinExistence type="predicted"/>
<dbReference type="InterPro" id="IPR025440">
    <property type="entry name" value="DUF4306"/>
</dbReference>
<feature type="transmembrane region" description="Helical" evidence="1">
    <location>
        <begin position="98"/>
        <end position="117"/>
    </location>
</feature>
<dbReference type="Proteomes" id="UP001549097">
    <property type="component" value="Unassembled WGS sequence"/>
</dbReference>
<dbReference type="RefSeq" id="WP_198767533.1">
    <property type="nucleotide sequence ID" value="NZ_JAEACF010000001.1"/>
</dbReference>
<evidence type="ECO:0000256" key="1">
    <source>
        <dbReference type="SAM" id="Phobius"/>
    </source>
</evidence>
<reference evidence="2 3" key="1">
    <citation type="submission" date="2024-06" db="EMBL/GenBank/DDBJ databases">
        <title>Genomic Encyclopedia of Type Strains, Phase IV (KMG-IV): sequencing the most valuable type-strain genomes for metagenomic binning, comparative biology and taxonomic classification.</title>
        <authorList>
            <person name="Goeker M."/>
        </authorList>
    </citation>
    <scope>NUCLEOTIDE SEQUENCE [LARGE SCALE GENOMIC DNA]</scope>
    <source>
        <strain evidence="2 3">DSM 100124</strain>
    </source>
</reference>
<sequence length="157" mass="18104">MSYMIQFVLSILVFLFSTFSAWYEGSELRDTQWEWKYSAIFSTWKHGAVTNVSDISGLDHFIYAAKFKPVFPILMTISLLYMLVLIATWLLKNQTNKLSLFFGILGLTLFLASSLTFRSPTMGLEWFTWLFLLAGMSSSIVAVMLRIKFTSNNQEVY</sequence>
<feature type="transmembrane region" description="Helical" evidence="1">
    <location>
        <begin position="70"/>
        <end position="91"/>
    </location>
</feature>
<comment type="caution">
    <text evidence="2">The sequence shown here is derived from an EMBL/GenBank/DDBJ whole genome shotgun (WGS) entry which is preliminary data.</text>
</comment>
<protein>
    <recommendedName>
        <fullName evidence="4">DUF4306 domain-containing protein</fullName>
    </recommendedName>
</protein>
<dbReference type="Pfam" id="PF14154">
    <property type="entry name" value="DUF4306"/>
    <property type="match status" value="1"/>
</dbReference>
<accession>A0ABV2LHT1</accession>
<keyword evidence="1" id="KW-0472">Membrane</keyword>
<dbReference type="EMBL" id="JBEPMP010000001">
    <property type="protein sequence ID" value="MET3728135.1"/>
    <property type="molecule type" value="Genomic_DNA"/>
</dbReference>
<keyword evidence="3" id="KW-1185">Reference proteome</keyword>
<name>A0ABV2LHT1_9BACL</name>
<organism evidence="2 3">
    <name type="scientific">Fictibacillus halophilus</name>
    <dbReference type="NCBI Taxonomy" id="1610490"/>
    <lineage>
        <taxon>Bacteria</taxon>
        <taxon>Bacillati</taxon>
        <taxon>Bacillota</taxon>
        <taxon>Bacilli</taxon>
        <taxon>Bacillales</taxon>
        <taxon>Fictibacillaceae</taxon>
        <taxon>Fictibacillus</taxon>
    </lineage>
</organism>
<feature type="transmembrane region" description="Helical" evidence="1">
    <location>
        <begin position="129"/>
        <end position="147"/>
    </location>
</feature>
<evidence type="ECO:0008006" key="4">
    <source>
        <dbReference type="Google" id="ProtNLM"/>
    </source>
</evidence>
<evidence type="ECO:0000313" key="2">
    <source>
        <dbReference type="EMBL" id="MET3728135.1"/>
    </source>
</evidence>
<keyword evidence="1" id="KW-0812">Transmembrane</keyword>